<dbReference type="Gene3D" id="1.10.443.10">
    <property type="entry name" value="Intergrase catalytic core"/>
    <property type="match status" value="1"/>
</dbReference>
<name>A0A9Q3UZ30_9FLAO</name>
<dbReference type="Pfam" id="PF00589">
    <property type="entry name" value="Phage_integrase"/>
    <property type="match status" value="1"/>
</dbReference>
<dbReference type="Proteomes" id="UP000603715">
    <property type="component" value="Unassembled WGS sequence"/>
</dbReference>
<comment type="caution">
    <text evidence="10">The sequence shown here is derived from an EMBL/GenBank/DDBJ whole genome shotgun (WGS) entry which is preliminary data.</text>
</comment>
<dbReference type="InterPro" id="IPR004107">
    <property type="entry name" value="Integrase_SAM-like_N"/>
</dbReference>
<dbReference type="EMBL" id="JAJJML010000001">
    <property type="protein sequence ID" value="MCC9035010.1"/>
    <property type="molecule type" value="Genomic_DNA"/>
</dbReference>
<dbReference type="PROSITE" id="PS51898">
    <property type="entry name" value="TYR_RECOMBINASE"/>
    <property type="match status" value="1"/>
</dbReference>
<evidence type="ECO:0000256" key="1">
    <source>
        <dbReference type="ARBA" id="ARBA00022829"/>
    </source>
</evidence>
<feature type="domain" description="Tyr recombinase" evidence="6">
    <location>
        <begin position="210"/>
        <end position="396"/>
    </location>
</feature>
<evidence type="ECO:0000313" key="10">
    <source>
        <dbReference type="EMBL" id="MCC9037032.1"/>
    </source>
</evidence>
<keyword evidence="11" id="KW-1185">Reference proteome</keyword>
<dbReference type="InterPro" id="IPR044068">
    <property type="entry name" value="CB"/>
</dbReference>
<dbReference type="CDD" id="cd01188">
    <property type="entry name" value="INT_RitA_C_like"/>
    <property type="match status" value="1"/>
</dbReference>
<dbReference type="PROSITE" id="PS51900">
    <property type="entry name" value="CB"/>
    <property type="match status" value="1"/>
</dbReference>
<dbReference type="RefSeq" id="WP_191180005.1">
    <property type="nucleotide sequence ID" value="NZ_JACXXP010000016.1"/>
</dbReference>
<dbReference type="InterPro" id="IPR050090">
    <property type="entry name" value="Tyrosine_recombinase_XerCD"/>
</dbReference>
<evidence type="ECO:0000313" key="9">
    <source>
        <dbReference type="EMBL" id="MCC9035010.1"/>
    </source>
</evidence>
<evidence type="ECO:0000313" key="12">
    <source>
        <dbReference type="Proteomes" id="UP001107960"/>
    </source>
</evidence>
<dbReference type="InterPro" id="IPR013762">
    <property type="entry name" value="Integrase-like_cat_sf"/>
</dbReference>
<sequence length="416" mass="48106">MEQNLTKLHSKLEKYMKENIISSDLQKKFLFQFLKLQKFMQDSSIEFYSENVGMKYLKFRELPGNSRMTENCAFRFDSRYVDLLNGMLQEKWIIKKGKKDYNEILPTQIGPPLFDFLNRYADERRLSNKTRRNYYIALEKFCNRVEEKSLFSLSQISSETILAFISSLETGKDHAAIILRALLQDLYNQKLITYHMSHILDGVKVRGTVKLSSHYSLEEVRCIESSVDRKYATGKRDYAMILLATRLGLRSSDIRFLQFSNIDWDKNLIVLIQFKTKNKIELPLLTDVGEAIIDYIKNGRAKSDSKYIFLRSKSPYLPMTEGGLHVLISKYFQKANIDDSKRKLGPHSLRHSLATNLLNNGTALPIIADTLGHQSSETTMLYLHISVPTLLKCTLDVPSVSIDFYSQKGKGLSWIR</sequence>
<evidence type="ECO:0000259" key="6">
    <source>
        <dbReference type="PROSITE" id="PS51898"/>
    </source>
</evidence>
<dbReference type="SUPFAM" id="SSF56349">
    <property type="entry name" value="DNA breaking-rejoining enzymes"/>
    <property type="match status" value="1"/>
</dbReference>
<dbReference type="PANTHER" id="PTHR30349:SF81">
    <property type="entry name" value="TYROSINE RECOMBINASE XERC"/>
    <property type="match status" value="1"/>
</dbReference>
<dbReference type="Gene3D" id="1.10.150.130">
    <property type="match status" value="1"/>
</dbReference>
<dbReference type="Pfam" id="PF02899">
    <property type="entry name" value="Phage_int_SAM_1"/>
    <property type="match status" value="1"/>
</dbReference>
<keyword evidence="4" id="KW-0233">DNA recombination</keyword>
<evidence type="ECO:0000256" key="3">
    <source>
        <dbReference type="ARBA" id="ARBA00023125"/>
    </source>
</evidence>
<evidence type="ECO:0000259" key="7">
    <source>
        <dbReference type="PROSITE" id="PS51900"/>
    </source>
</evidence>
<dbReference type="GO" id="GO:0015074">
    <property type="term" value="P:DNA integration"/>
    <property type="evidence" value="ECO:0007669"/>
    <property type="project" value="UniProtKB-KW"/>
</dbReference>
<dbReference type="EMBL" id="JAJJML010000002">
    <property type="protein sequence ID" value="MCC9037032.1"/>
    <property type="molecule type" value="Genomic_DNA"/>
</dbReference>
<evidence type="ECO:0000256" key="5">
    <source>
        <dbReference type="PROSITE-ProRule" id="PRU01248"/>
    </source>
</evidence>
<keyword evidence="1" id="KW-0159">Chromosome partition</keyword>
<feature type="domain" description="Core-binding (CB)" evidence="7">
    <location>
        <begin position="107"/>
        <end position="187"/>
    </location>
</feature>
<dbReference type="EMBL" id="JACXXP010000016">
    <property type="protein sequence ID" value="MBD3905514.1"/>
    <property type="molecule type" value="Genomic_DNA"/>
</dbReference>
<dbReference type="AlphaFoldDB" id="A0A9Q3UZ30"/>
<dbReference type="Proteomes" id="UP001107960">
    <property type="component" value="Unassembled WGS sequence"/>
</dbReference>
<gene>
    <name evidence="8" type="ORF">IEW27_13060</name>
    <name evidence="9" type="ORF">LNP80_12215</name>
    <name evidence="10" type="ORF">LNP80_22740</name>
</gene>
<proteinExistence type="predicted"/>
<dbReference type="GO" id="GO:0003677">
    <property type="term" value="F:DNA binding"/>
    <property type="evidence" value="ECO:0007669"/>
    <property type="project" value="UniProtKB-UniRule"/>
</dbReference>
<dbReference type="PANTHER" id="PTHR30349">
    <property type="entry name" value="PHAGE INTEGRASE-RELATED"/>
    <property type="match status" value="1"/>
</dbReference>
<reference evidence="10" key="1">
    <citation type="submission" date="2021-11" db="EMBL/GenBank/DDBJ databases">
        <title>Description of novel Chryseobacterium species.</title>
        <authorList>
            <person name="Saticioglu I.B."/>
            <person name="Ay H."/>
            <person name="Altun S."/>
            <person name="Duman M."/>
        </authorList>
    </citation>
    <scope>NUCLEOTIDE SEQUENCE</scope>
    <source>
        <strain evidence="10">C-39</strain>
    </source>
</reference>
<evidence type="ECO:0000256" key="4">
    <source>
        <dbReference type="ARBA" id="ARBA00023172"/>
    </source>
</evidence>
<organism evidence="10 12">
    <name type="scientific">Chryseobacterium muglaense</name>
    <dbReference type="NCBI Taxonomy" id="2893752"/>
    <lineage>
        <taxon>Bacteria</taxon>
        <taxon>Pseudomonadati</taxon>
        <taxon>Bacteroidota</taxon>
        <taxon>Flavobacteriia</taxon>
        <taxon>Flavobacteriales</taxon>
        <taxon>Weeksellaceae</taxon>
        <taxon>Chryseobacterium group</taxon>
        <taxon>Chryseobacterium</taxon>
    </lineage>
</organism>
<dbReference type="GO" id="GO:0007059">
    <property type="term" value="P:chromosome segregation"/>
    <property type="evidence" value="ECO:0007669"/>
    <property type="project" value="UniProtKB-KW"/>
</dbReference>
<dbReference type="InterPro" id="IPR002104">
    <property type="entry name" value="Integrase_catalytic"/>
</dbReference>
<evidence type="ECO:0000313" key="11">
    <source>
        <dbReference type="Proteomes" id="UP000603715"/>
    </source>
</evidence>
<reference evidence="8" key="3">
    <citation type="submission" date="2024-05" db="EMBL/GenBank/DDBJ databases">
        <title>Description of novel Chryseobacterium sp. strain C-2.</title>
        <authorList>
            <person name="Saticioglu I.B."/>
        </authorList>
    </citation>
    <scope>NUCLEOTIDE SEQUENCE</scope>
    <source>
        <strain evidence="8">C-2</strain>
    </source>
</reference>
<keyword evidence="3 5" id="KW-0238">DNA-binding</keyword>
<accession>A0A9Q3UZ30</accession>
<evidence type="ECO:0000313" key="8">
    <source>
        <dbReference type="EMBL" id="MBD3905514.1"/>
    </source>
</evidence>
<keyword evidence="2" id="KW-0229">DNA integration</keyword>
<dbReference type="InterPro" id="IPR011010">
    <property type="entry name" value="DNA_brk_join_enz"/>
</dbReference>
<protein>
    <submittedName>
        <fullName evidence="10">Site-specific integrase</fullName>
    </submittedName>
    <submittedName>
        <fullName evidence="8">Tyrosine-type recombinase/integrase</fullName>
    </submittedName>
</protein>
<evidence type="ECO:0000256" key="2">
    <source>
        <dbReference type="ARBA" id="ARBA00022908"/>
    </source>
</evidence>
<reference evidence="11" key="2">
    <citation type="submission" date="2023-07" db="EMBL/GenBank/DDBJ databases">
        <title>Description of novel Chryseobacterium sp. strain C-2.</title>
        <authorList>
            <person name="Saticioglu I.B."/>
        </authorList>
    </citation>
    <scope>NUCLEOTIDE SEQUENCE [LARGE SCALE GENOMIC DNA]</scope>
    <source>
        <strain evidence="11">C-2</strain>
    </source>
</reference>
<dbReference type="InterPro" id="IPR010998">
    <property type="entry name" value="Integrase_recombinase_N"/>
</dbReference>
<dbReference type="GO" id="GO:0006310">
    <property type="term" value="P:DNA recombination"/>
    <property type="evidence" value="ECO:0007669"/>
    <property type="project" value="UniProtKB-KW"/>
</dbReference>